<reference evidence="6" key="1">
    <citation type="submission" date="2015-09" db="EMBL/GenBank/DDBJ databases">
        <title>Complete genome of Arthrobacter alpinus strain R3.8.</title>
        <authorList>
            <person name="See-Too W.S."/>
            <person name="Chan K.G."/>
        </authorList>
    </citation>
    <scope>NUCLEOTIDE SEQUENCE [LARGE SCALE GENOMIC DNA]</scope>
    <source>
        <strain evidence="6">R3.8</strain>
    </source>
</reference>
<dbReference type="InterPro" id="IPR003593">
    <property type="entry name" value="AAA+_ATPase"/>
</dbReference>
<dbReference type="Gene3D" id="3.40.50.300">
    <property type="entry name" value="P-loop containing nucleotide triphosphate hydrolases"/>
    <property type="match status" value="2"/>
</dbReference>
<evidence type="ECO:0000259" key="4">
    <source>
        <dbReference type="PROSITE" id="PS50901"/>
    </source>
</evidence>
<dbReference type="PANTHER" id="PTHR22683:SF1">
    <property type="entry name" value="TYPE VII SECRETION SYSTEM PROTEIN ESSC"/>
    <property type="match status" value="1"/>
</dbReference>
<keyword evidence="2 3" id="KW-0067">ATP-binding</keyword>
<evidence type="ECO:0000256" key="1">
    <source>
        <dbReference type="ARBA" id="ARBA00022741"/>
    </source>
</evidence>
<dbReference type="InterPro" id="IPR027417">
    <property type="entry name" value="P-loop_NTPase"/>
</dbReference>
<evidence type="ECO:0000313" key="6">
    <source>
        <dbReference type="Proteomes" id="UP000062833"/>
    </source>
</evidence>
<dbReference type="InterPro" id="IPR050206">
    <property type="entry name" value="FtsK/SpoIIIE/SftA"/>
</dbReference>
<gene>
    <name evidence="5" type="ORF">AOC05_10835</name>
</gene>
<feature type="domain" description="FtsK" evidence="4">
    <location>
        <begin position="198"/>
        <end position="407"/>
    </location>
</feature>
<dbReference type="AlphaFoldDB" id="A0A0M3UGG1"/>
<sequence>MTVPLEAGVLEIDGTAASTALLLNFLLMQLDAAAVPVVLMGPLADLPLSARFLAQTVLAASPAAAVMAVAAAVRDAATPCVLVSIHEPPEPVTAAFPELRVVHFRSPAAYSVVAAAGQQANRWRSLNANNAGGTFNGLAFVPDGVPAAVFSKYARDRGSGLHRPSPPTDLRPLHLPRQAASTPEAVSRVWRGAANTPLGPVTIGESVHGEELFDFTHDGPHLLVGGTTGSGKSEFLRTLAGSLAAAHSPADLQFVLLDFKGGAGLGPLVQFPHTTSLITDLDGHGMERTLASLRAEIHRRERTLGLAGAADSDVYRSMLSTPGGRTAARDTRSGMAHLVIVVDEFRVLVDQFPLAMTELMRIAAVGRSLGIHLVMATQRPQGALNADIRANVTSSVCLRVQTTFDSQDVIGTALAAAIGVDTPGRAYIRRAGTPPIEFQCATLRLPDSGHNERVAAELATVVLAARANNAAPPSSLVEASDVAPVAALLSDAWQLLTSQDATILAAPHVVAPGLPPDVETRAAEFPLPRTDPESLLMGLVDVPERQSLEPLLWSPEQHSHLACIGRPGTASAVVGLIAERMLAANTVRHKDRQRFLYLLDGDGSLAPWAGNPQVGAHATPLRLRTAARLLTRLTEMGSATKEPLALCVSDWGRWVGALRSSPWPGAEDAMAELVRQGQVTVVLGGERELLTAPFMAAIPNRVFLPFGASWESRLFWPKTPQFPDNPGRATIFGPFNAAAAQGPADCAHVAQLARPEPAPQGAPGDKRTRHGPVVQNHFGALPPLVVRDLPENLTVAQARASVTTAAGVPPVQTPTIVVGLGGDCSIPISVSLTAGMALPVMGGPESGRSTFINAVKALNGYLQGGQPGRAGHQDAIMWVDDPATLSAEQQAALTQGLAEGKSMVLTMSNHLNAAARLPLEWGLRTAELGIVLRPRRSQDGEIFGVRLDTEGSEPPGRAVLIDRGRCEWFQFPY</sequence>
<protein>
    <recommendedName>
        <fullName evidence="4">FtsK domain-containing protein</fullName>
    </recommendedName>
</protein>
<keyword evidence="6" id="KW-1185">Reference proteome</keyword>
<feature type="binding site" evidence="3">
    <location>
        <begin position="226"/>
        <end position="233"/>
    </location>
    <ligand>
        <name>ATP</name>
        <dbReference type="ChEBI" id="CHEBI:30616"/>
    </ligand>
</feature>
<dbReference type="PANTHER" id="PTHR22683">
    <property type="entry name" value="SPORULATION PROTEIN RELATED"/>
    <property type="match status" value="1"/>
</dbReference>
<dbReference type="EMBL" id="CP012677">
    <property type="protein sequence ID" value="ALE92689.1"/>
    <property type="molecule type" value="Genomic_DNA"/>
</dbReference>
<evidence type="ECO:0000313" key="5">
    <source>
        <dbReference type="EMBL" id="ALE92689.1"/>
    </source>
</evidence>
<dbReference type="SMART" id="SM00382">
    <property type="entry name" value="AAA"/>
    <property type="match status" value="1"/>
</dbReference>
<evidence type="ECO:0000256" key="3">
    <source>
        <dbReference type="PROSITE-ProRule" id="PRU00289"/>
    </source>
</evidence>
<keyword evidence="1 3" id="KW-0547">Nucleotide-binding</keyword>
<dbReference type="Proteomes" id="UP000062833">
    <property type="component" value="Chromosome"/>
</dbReference>
<dbReference type="Pfam" id="PF01580">
    <property type="entry name" value="FtsK_SpoIIIE"/>
    <property type="match status" value="1"/>
</dbReference>
<organism evidence="5 6">
    <name type="scientific">Arthrobacter alpinus</name>
    <dbReference type="NCBI Taxonomy" id="656366"/>
    <lineage>
        <taxon>Bacteria</taxon>
        <taxon>Bacillati</taxon>
        <taxon>Actinomycetota</taxon>
        <taxon>Actinomycetes</taxon>
        <taxon>Micrococcales</taxon>
        <taxon>Micrococcaceae</taxon>
        <taxon>Arthrobacter</taxon>
    </lineage>
</organism>
<dbReference type="SUPFAM" id="SSF52540">
    <property type="entry name" value="P-loop containing nucleoside triphosphate hydrolases"/>
    <property type="match status" value="1"/>
</dbReference>
<proteinExistence type="predicted"/>
<dbReference type="PROSITE" id="PS50901">
    <property type="entry name" value="FTSK"/>
    <property type="match status" value="1"/>
</dbReference>
<accession>A0A0M3UGG1</accession>
<dbReference type="PATRIC" id="fig|656366.3.peg.2338"/>
<dbReference type="InterPro" id="IPR002543">
    <property type="entry name" value="FtsK_dom"/>
</dbReference>
<dbReference type="GO" id="GO:0003677">
    <property type="term" value="F:DNA binding"/>
    <property type="evidence" value="ECO:0007669"/>
    <property type="project" value="InterPro"/>
</dbReference>
<dbReference type="KEGG" id="aaq:AOC05_10835"/>
<dbReference type="GO" id="GO:0005524">
    <property type="term" value="F:ATP binding"/>
    <property type="evidence" value="ECO:0007669"/>
    <property type="project" value="UniProtKB-UniRule"/>
</dbReference>
<name>A0A0M3UGG1_9MICC</name>
<evidence type="ECO:0000256" key="2">
    <source>
        <dbReference type="ARBA" id="ARBA00022840"/>
    </source>
</evidence>